<dbReference type="AlphaFoldDB" id="A0A318ZIM4"/>
<dbReference type="RefSeq" id="XP_025429542.1">
    <property type="nucleotide sequence ID" value="XM_025575460.1"/>
</dbReference>
<dbReference type="Proteomes" id="UP000248349">
    <property type="component" value="Unassembled WGS sequence"/>
</dbReference>
<gene>
    <name evidence="1" type="ORF">BP01DRAFT_358533</name>
</gene>
<organism evidence="1 2">
    <name type="scientific">Aspergillus saccharolyticus JOP 1030-1</name>
    <dbReference type="NCBI Taxonomy" id="1450539"/>
    <lineage>
        <taxon>Eukaryota</taxon>
        <taxon>Fungi</taxon>
        <taxon>Dikarya</taxon>
        <taxon>Ascomycota</taxon>
        <taxon>Pezizomycotina</taxon>
        <taxon>Eurotiomycetes</taxon>
        <taxon>Eurotiomycetidae</taxon>
        <taxon>Eurotiales</taxon>
        <taxon>Aspergillaceae</taxon>
        <taxon>Aspergillus</taxon>
        <taxon>Aspergillus subgen. Circumdati</taxon>
    </lineage>
</organism>
<dbReference type="EMBL" id="KZ821243">
    <property type="protein sequence ID" value="PYH43560.1"/>
    <property type="molecule type" value="Genomic_DNA"/>
</dbReference>
<evidence type="ECO:0000313" key="2">
    <source>
        <dbReference type="Proteomes" id="UP000248349"/>
    </source>
</evidence>
<protein>
    <submittedName>
        <fullName evidence="1">Uncharacterized protein</fullName>
    </submittedName>
</protein>
<sequence>MAVVNSLQQQGMLQRTTHVRTALRAVIHELLVNHLRDGGDMNSFLEMLARDYDTAWWSSSMVNQMMCAVMRVKNPQARDQLFQFCRQNGIRIEPYTFLLFVSTCNKGNIIQALRYLHQTMDDPMRDLNVAGWTRLFLHAWHGGYFNISRVIWRYACMRGHAHRIAERVYGSLLYEAGPETTFHKAIAARLILGIDLGMPRPTKADVSYDLAGLPTEFSDDPMRYICTKVDANDRDNQLNVSEAILARDQKVARVYAPRVPFLTMLDAATFVDLEWKEMSREAPLTLEWMRDNIVSVELVARGAKFKNRQKPRQQRPWRRR</sequence>
<reference evidence="1 2" key="1">
    <citation type="submission" date="2016-12" db="EMBL/GenBank/DDBJ databases">
        <title>The genomes of Aspergillus section Nigri reveals drivers in fungal speciation.</title>
        <authorList>
            <consortium name="DOE Joint Genome Institute"/>
            <person name="Vesth T.C."/>
            <person name="Nybo J."/>
            <person name="Theobald S."/>
            <person name="Brandl J."/>
            <person name="Frisvad J.C."/>
            <person name="Nielsen K.F."/>
            <person name="Lyhne E.K."/>
            <person name="Kogle M.E."/>
            <person name="Kuo A."/>
            <person name="Riley R."/>
            <person name="Clum A."/>
            <person name="Nolan M."/>
            <person name="Lipzen A."/>
            <person name="Salamov A."/>
            <person name="Henrissat B."/>
            <person name="Wiebenga A."/>
            <person name="De Vries R.P."/>
            <person name="Grigoriev I.V."/>
            <person name="Mortensen U.H."/>
            <person name="Andersen M.R."/>
            <person name="Baker S.E."/>
        </authorList>
    </citation>
    <scope>NUCLEOTIDE SEQUENCE [LARGE SCALE GENOMIC DNA]</scope>
    <source>
        <strain evidence="1 2">JOP 1030-1</strain>
    </source>
</reference>
<name>A0A318ZIM4_9EURO</name>
<dbReference type="OrthoDB" id="72441at2759"/>
<proteinExistence type="predicted"/>
<keyword evidence="2" id="KW-1185">Reference proteome</keyword>
<accession>A0A318ZIM4</accession>
<dbReference type="STRING" id="1450539.A0A318ZIM4"/>
<evidence type="ECO:0000313" key="1">
    <source>
        <dbReference type="EMBL" id="PYH43560.1"/>
    </source>
</evidence>
<dbReference type="GeneID" id="37076688"/>